<organism evidence="1 2">
    <name type="scientific">Halalkalibacter suaedae</name>
    <dbReference type="NCBI Taxonomy" id="2822140"/>
    <lineage>
        <taxon>Bacteria</taxon>
        <taxon>Bacillati</taxon>
        <taxon>Bacillota</taxon>
        <taxon>Bacilli</taxon>
        <taxon>Bacillales</taxon>
        <taxon>Bacillaceae</taxon>
        <taxon>Halalkalibacter</taxon>
    </lineage>
</organism>
<evidence type="ECO:0000313" key="1">
    <source>
        <dbReference type="EMBL" id="MBP3951128.1"/>
    </source>
</evidence>
<dbReference type="RefSeq" id="WP_210596829.1">
    <property type="nucleotide sequence ID" value="NZ_JAGKSQ010000003.1"/>
</dbReference>
<evidence type="ECO:0000313" key="2">
    <source>
        <dbReference type="Proteomes" id="UP000678228"/>
    </source>
</evidence>
<protein>
    <submittedName>
        <fullName evidence="1">Uncharacterized protein</fullName>
    </submittedName>
</protein>
<dbReference type="Proteomes" id="UP000678228">
    <property type="component" value="Unassembled WGS sequence"/>
</dbReference>
<keyword evidence="2" id="KW-1185">Reference proteome</keyword>
<dbReference type="EMBL" id="JAGKSQ010000003">
    <property type="protein sequence ID" value="MBP3951128.1"/>
    <property type="molecule type" value="Genomic_DNA"/>
</dbReference>
<proteinExistence type="predicted"/>
<name>A0A940WST8_9BACI</name>
<gene>
    <name evidence="1" type="ORF">J7W16_08265</name>
</gene>
<reference evidence="1" key="1">
    <citation type="submission" date="2021-03" db="EMBL/GenBank/DDBJ databases">
        <title>Bacillus suaedae sp. nov., isolated from Suaeda aralocaspica.</title>
        <authorList>
            <person name="Lei R.F.R."/>
        </authorList>
    </citation>
    <scope>NUCLEOTIDE SEQUENCE</scope>
    <source>
        <strain evidence="1">YZJH907-2</strain>
    </source>
</reference>
<comment type="caution">
    <text evidence="1">The sequence shown here is derived from an EMBL/GenBank/DDBJ whole genome shotgun (WGS) entry which is preliminary data.</text>
</comment>
<dbReference type="AlphaFoldDB" id="A0A940WST8"/>
<accession>A0A940WST8</accession>
<sequence>MNVKTKRLMDKQVKSIKNNLTTHFNLPVFQDNVAEDELKELSSHNYFIVVYGDIQSTGVNNVYQEVSIVFISENNDLVDEDTIDIITLISNISAIEFDRTFKQSGQKKDTDDFIDQVTTIFKRKITYDCTI</sequence>